<name>A0A939F1R9_9ACTN</name>
<dbReference type="RefSeq" id="WP_206960103.1">
    <property type="nucleotide sequence ID" value="NZ_BAAAJJ010000002.1"/>
</dbReference>
<proteinExistence type="predicted"/>
<reference evidence="2" key="1">
    <citation type="submission" date="2021-03" db="EMBL/GenBank/DDBJ databases">
        <title>Streptomyces poriferae sp. nov., a novel marine sponge-derived Actinobacteria species with anti-MRSA activity.</title>
        <authorList>
            <person name="Sandoval-Powers M."/>
            <person name="Kralova S."/>
            <person name="Nguyen G.-S."/>
            <person name="Fawwal D."/>
            <person name="Degnes K."/>
            <person name="Klinkenberg G."/>
            <person name="Sletta H."/>
            <person name="Wentzel A."/>
            <person name="Liles M.R."/>
        </authorList>
    </citation>
    <scope>NUCLEOTIDE SEQUENCE</scope>
    <source>
        <strain evidence="2">DSM 41794</strain>
    </source>
</reference>
<protein>
    <submittedName>
        <fullName evidence="2">CU044_5270 family protein</fullName>
    </submittedName>
</protein>
<sequence length="307" mass="33168">MNDLPELPERELPTGRHRVLKEHLMREIRTEDSVPARRRWLRPSIAVPAVAVLAAAAVVAGLAVTGPDGGGVKTASPEAVRLLNDIALAAEKSEVPGEIRDDQFVYIESKGGYIRVGEGMKTKLTPVHRREVWHSVDGTKWGLLKEIGPGSDTTKLDPDTPGLDSNTNYRNLQTLPTDPAKMLDWLHRTSGGGKSEDQNTFVLVGDLVGESLMPPKVSAALYRAAAKISGVTVVDDVVDAAGRHGIAIAREDDGILEQLIFDKNTKTYLGEREVAVRDLPNGLKKGDLAGTSAIMNRTVVDRPGQQP</sequence>
<gene>
    <name evidence="2" type="ORF">J0695_03640</name>
</gene>
<accession>A0A939F1R9</accession>
<keyword evidence="1" id="KW-0812">Transmembrane</keyword>
<evidence type="ECO:0000256" key="1">
    <source>
        <dbReference type="SAM" id="Phobius"/>
    </source>
</evidence>
<dbReference type="Proteomes" id="UP000664167">
    <property type="component" value="Unassembled WGS sequence"/>
</dbReference>
<comment type="caution">
    <text evidence="2">The sequence shown here is derived from an EMBL/GenBank/DDBJ whole genome shotgun (WGS) entry which is preliminary data.</text>
</comment>
<feature type="transmembrane region" description="Helical" evidence="1">
    <location>
        <begin position="45"/>
        <end position="64"/>
    </location>
</feature>
<dbReference type="InterPro" id="IPR047789">
    <property type="entry name" value="CU044_5270-like"/>
</dbReference>
<dbReference type="AlphaFoldDB" id="A0A939F1R9"/>
<organism evidence="2 3">
    <name type="scientific">Streptomyces beijiangensis</name>
    <dbReference type="NCBI Taxonomy" id="163361"/>
    <lineage>
        <taxon>Bacteria</taxon>
        <taxon>Bacillati</taxon>
        <taxon>Actinomycetota</taxon>
        <taxon>Actinomycetes</taxon>
        <taxon>Kitasatosporales</taxon>
        <taxon>Streptomycetaceae</taxon>
        <taxon>Streptomyces</taxon>
    </lineage>
</organism>
<evidence type="ECO:0000313" key="2">
    <source>
        <dbReference type="EMBL" id="MBO0510906.1"/>
    </source>
</evidence>
<dbReference type="EMBL" id="JAFLRJ010000027">
    <property type="protein sequence ID" value="MBO0510906.1"/>
    <property type="molecule type" value="Genomic_DNA"/>
</dbReference>
<keyword evidence="1" id="KW-0472">Membrane</keyword>
<evidence type="ECO:0000313" key="3">
    <source>
        <dbReference type="Proteomes" id="UP000664167"/>
    </source>
</evidence>
<dbReference type="NCBIfam" id="NF038083">
    <property type="entry name" value="CU044_5270_fam"/>
    <property type="match status" value="1"/>
</dbReference>
<keyword evidence="1" id="KW-1133">Transmembrane helix</keyword>
<keyword evidence="3" id="KW-1185">Reference proteome</keyword>